<dbReference type="EMBL" id="JABFOF010000001">
    <property type="protein sequence ID" value="KAG2408957.1"/>
    <property type="molecule type" value="Genomic_DNA"/>
</dbReference>
<evidence type="ECO:0000313" key="2">
    <source>
        <dbReference type="Proteomes" id="UP000743370"/>
    </source>
</evidence>
<reference evidence="1 2" key="1">
    <citation type="submission" date="2020-05" db="EMBL/GenBank/DDBJ databases">
        <title>Vigna angularis (adzuki bean) Var. LongXiaoDou No. 4 denovo assembly.</title>
        <authorList>
            <person name="Xiang H."/>
        </authorList>
    </citation>
    <scope>NUCLEOTIDE SEQUENCE [LARGE SCALE GENOMIC DNA]</scope>
    <source>
        <tissue evidence="1">Leaf</tissue>
    </source>
</reference>
<dbReference type="AlphaFoldDB" id="A0A8T0LA49"/>
<evidence type="ECO:0000313" key="1">
    <source>
        <dbReference type="EMBL" id="KAG2408957.1"/>
    </source>
</evidence>
<gene>
    <name evidence="1" type="ORF">HKW66_Vig0037790</name>
</gene>
<dbReference type="Proteomes" id="UP000743370">
    <property type="component" value="Unassembled WGS sequence"/>
</dbReference>
<sequence length="75" mass="8353">MTKHSMKVETDENEVEIGKKRNSASGNVEKSVFAKIWTIGFWVYVPDDALICTNGQDNGVQDFIVGSWGPMIVPH</sequence>
<protein>
    <submittedName>
        <fullName evidence="1">Uncharacterized protein</fullName>
    </submittedName>
</protein>
<accession>A0A8T0LA49</accession>
<organism evidence="1 2">
    <name type="scientific">Phaseolus angularis</name>
    <name type="common">Azuki bean</name>
    <name type="synonym">Vigna angularis</name>
    <dbReference type="NCBI Taxonomy" id="3914"/>
    <lineage>
        <taxon>Eukaryota</taxon>
        <taxon>Viridiplantae</taxon>
        <taxon>Streptophyta</taxon>
        <taxon>Embryophyta</taxon>
        <taxon>Tracheophyta</taxon>
        <taxon>Spermatophyta</taxon>
        <taxon>Magnoliopsida</taxon>
        <taxon>eudicotyledons</taxon>
        <taxon>Gunneridae</taxon>
        <taxon>Pentapetalae</taxon>
        <taxon>rosids</taxon>
        <taxon>fabids</taxon>
        <taxon>Fabales</taxon>
        <taxon>Fabaceae</taxon>
        <taxon>Papilionoideae</taxon>
        <taxon>50 kb inversion clade</taxon>
        <taxon>NPAAA clade</taxon>
        <taxon>indigoferoid/millettioid clade</taxon>
        <taxon>Phaseoleae</taxon>
        <taxon>Vigna</taxon>
    </lineage>
</organism>
<comment type="caution">
    <text evidence="1">The sequence shown here is derived from an EMBL/GenBank/DDBJ whole genome shotgun (WGS) entry which is preliminary data.</text>
</comment>
<name>A0A8T0LA49_PHAAN</name>
<proteinExistence type="predicted"/>